<sequence>MDTYLVMQIKYISVKINMSDGPHTHYQMARSDNKYRIVQEKRSESYITGE</sequence>
<gene>
    <name evidence="1" type="primary">ORF46422</name>
</gene>
<dbReference type="EMBL" id="HACG01016023">
    <property type="protein sequence ID" value="CEK62888.1"/>
    <property type="molecule type" value="Transcribed_RNA"/>
</dbReference>
<evidence type="ECO:0000313" key="1">
    <source>
        <dbReference type="EMBL" id="CEK62888.1"/>
    </source>
</evidence>
<protein>
    <submittedName>
        <fullName evidence="1">Uncharacterized protein</fullName>
    </submittedName>
</protein>
<organism evidence="1">
    <name type="scientific">Arion vulgaris</name>
    <dbReference type="NCBI Taxonomy" id="1028688"/>
    <lineage>
        <taxon>Eukaryota</taxon>
        <taxon>Metazoa</taxon>
        <taxon>Spiralia</taxon>
        <taxon>Lophotrochozoa</taxon>
        <taxon>Mollusca</taxon>
        <taxon>Gastropoda</taxon>
        <taxon>Heterobranchia</taxon>
        <taxon>Euthyneura</taxon>
        <taxon>Panpulmonata</taxon>
        <taxon>Eupulmonata</taxon>
        <taxon>Stylommatophora</taxon>
        <taxon>Helicina</taxon>
        <taxon>Arionoidea</taxon>
        <taxon>Arionidae</taxon>
        <taxon>Arion</taxon>
    </lineage>
</organism>
<reference evidence="1" key="1">
    <citation type="submission" date="2014-12" db="EMBL/GenBank/DDBJ databases">
        <title>Insight into the proteome of Arion vulgaris.</title>
        <authorList>
            <person name="Aradska J."/>
            <person name="Bulat T."/>
            <person name="Smidak R."/>
            <person name="Sarate P."/>
            <person name="Gangsoo J."/>
            <person name="Sialana F."/>
            <person name="Bilban M."/>
            <person name="Lubec G."/>
        </authorList>
    </citation>
    <scope>NUCLEOTIDE SEQUENCE</scope>
    <source>
        <tissue evidence="1">Skin</tissue>
    </source>
</reference>
<proteinExistence type="predicted"/>
<accession>A0A0B6Z2X4</accession>
<dbReference type="AlphaFoldDB" id="A0A0B6Z2X4"/>
<name>A0A0B6Z2X4_9EUPU</name>